<accession>A8RFC9</accession>
<organism evidence="1 2">
    <name type="scientific">Amedibacillus dolichus DSM 3991</name>
    <dbReference type="NCBI Taxonomy" id="428127"/>
    <lineage>
        <taxon>Bacteria</taxon>
        <taxon>Bacillati</taxon>
        <taxon>Bacillota</taxon>
        <taxon>Erysipelotrichia</taxon>
        <taxon>Erysipelotrichales</taxon>
        <taxon>Erysipelotrichaceae</taxon>
        <taxon>Amedibacillus</taxon>
    </lineage>
</organism>
<dbReference type="AlphaFoldDB" id="A8RFC9"/>
<reference evidence="1 2" key="2">
    <citation type="submission" date="2007-09" db="EMBL/GenBank/DDBJ databases">
        <authorList>
            <person name="Fulton L."/>
            <person name="Clifton S."/>
            <person name="Fulton B."/>
            <person name="Xu J."/>
            <person name="Minx P."/>
            <person name="Pepin K.H."/>
            <person name="Johnson M."/>
            <person name="Thiruvilangam P."/>
            <person name="Bhonagiri V."/>
            <person name="Nash W.E."/>
            <person name="Mardis E.R."/>
            <person name="Wilson R.K."/>
        </authorList>
    </citation>
    <scope>NUCLEOTIDE SEQUENCE [LARGE SCALE GENOMIC DNA]</scope>
    <source>
        <strain evidence="1 2">DSM 3991</strain>
    </source>
</reference>
<sequence length="328" mass="38826">MKTGGSLMEDLKKYVLVDSSKLKKSLEEGKLKYLSFISDNIEYWEDLFIYDEEKSELEKFLLYRTAGAFDIHGYIDDGDIAPPVFDYLTNKLKTIKNVKQIECKSNLEKKEYYSSKRVVIVFLDDGTKLYLETDTANSLMYDLGDFFREVLVKRFGRTWYQNYIKSFQLPEDKEDRWYKPFKFYYFYTLVSDSFNGLELSDEEIECLKALEERAKYTHTLKNMILVPFRYNMFRGKLNSKTCSGKNIKDRLDLTIVDLKDMLDKVNNDSIFQKRIRDKRGLSSLKSVEFLLDNQKILFPDIPEYTKEMEENSIKAITLRSKLIIKTLK</sequence>
<dbReference type="EMBL" id="ABAW02000025">
    <property type="protein sequence ID" value="EDP10194.1"/>
    <property type="molecule type" value="Genomic_DNA"/>
</dbReference>
<evidence type="ECO:0000313" key="1">
    <source>
        <dbReference type="EMBL" id="EDP10194.1"/>
    </source>
</evidence>
<comment type="caution">
    <text evidence="1">The sequence shown here is derived from an EMBL/GenBank/DDBJ whole genome shotgun (WGS) entry which is preliminary data.</text>
</comment>
<gene>
    <name evidence="1" type="ORF">EUBDOL_02208</name>
</gene>
<proteinExistence type="predicted"/>
<name>A8RFC9_9FIRM</name>
<protein>
    <submittedName>
        <fullName evidence="1">Uncharacterized protein</fullName>
    </submittedName>
</protein>
<evidence type="ECO:0000313" key="2">
    <source>
        <dbReference type="Proteomes" id="UP000004090"/>
    </source>
</evidence>
<dbReference type="STRING" id="428127.EUBDOL_02208"/>
<reference evidence="1 2" key="1">
    <citation type="submission" date="2007-09" db="EMBL/GenBank/DDBJ databases">
        <title>Draft genome sequence of Eubacterium dolichum (DSM 3991).</title>
        <authorList>
            <person name="Sudarsanam P."/>
            <person name="Ley R."/>
            <person name="Guruge J."/>
            <person name="Turnbaugh P.J."/>
            <person name="Mahowald M."/>
            <person name="Liep D."/>
            <person name="Gordon J."/>
        </authorList>
    </citation>
    <scope>NUCLEOTIDE SEQUENCE [LARGE SCALE GENOMIC DNA]</scope>
    <source>
        <strain evidence="1 2">DSM 3991</strain>
    </source>
</reference>
<dbReference type="Proteomes" id="UP000004090">
    <property type="component" value="Unassembled WGS sequence"/>
</dbReference>
<dbReference type="HOGENOM" id="CLU_846615_0_0_9"/>